<evidence type="ECO:0000313" key="5">
    <source>
        <dbReference type="RefSeq" id="XP_029010297.2"/>
    </source>
</evidence>
<dbReference type="SMART" id="SM00892">
    <property type="entry name" value="Endonuclease_NS"/>
    <property type="match status" value="1"/>
</dbReference>
<dbReference type="InterPro" id="IPR001604">
    <property type="entry name" value="Endo_G_ENPP1-like_dom"/>
</dbReference>
<dbReference type="GO" id="GO:0003676">
    <property type="term" value="F:nucleic acid binding"/>
    <property type="evidence" value="ECO:0007669"/>
    <property type="project" value="InterPro"/>
</dbReference>
<feature type="domain" description="ENPP1-3/EXOG-like endonuclease/phosphodiesterase" evidence="2">
    <location>
        <begin position="69"/>
        <end position="278"/>
    </location>
</feature>
<gene>
    <name evidence="5" type="primary">LOC114857709</name>
</gene>
<name>A0A6P7MTP4_BETSP</name>
<dbReference type="KEGG" id="bspl:114857709"/>
<dbReference type="Pfam" id="PF01223">
    <property type="entry name" value="Endonuclease_NS"/>
    <property type="match status" value="1"/>
</dbReference>
<dbReference type="InterPro" id="IPR044929">
    <property type="entry name" value="DNA/RNA_non-sp_Endonuclease_sf"/>
</dbReference>
<evidence type="ECO:0000259" key="2">
    <source>
        <dbReference type="SMART" id="SM00477"/>
    </source>
</evidence>
<dbReference type="PANTHER" id="PTHR21472:SF26">
    <property type="entry name" value="ENDONUCLEASE DOMAIN CONTAINING 1"/>
    <property type="match status" value="1"/>
</dbReference>
<dbReference type="PANTHER" id="PTHR21472">
    <property type="entry name" value="ENDONUCLEASE DOMAIN-CONTAINING 1 PROTEIN ENDOD1"/>
    <property type="match status" value="1"/>
</dbReference>
<dbReference type="AlphaFoldDB" id="A0A6P7MTP4"/>
<accession>A0A6P7MTP4</accession>
<organism evidence="4 5">
    <name type="scientific">Betta splendens</name>
    <name type="common">Siamese fighting fish</name>
    <dbReference type="NCBI Taxonomy" id="158456"/>
    <lineage>
        <taxon>Eukaryota</taxon>
        <taxon>Metazoa</taxon>
        <taxon>Chordata</taxon>
        <taxon>Craniata</taxon>
        <taxon>Vertebrata</taxon>
        <taxon>Euteleostomi</taxon>
        <taxon>Actinopterygii</taxon>
        <taxon>Neopterygii</taxon>
        <taxon>Teleostei</taxon>
        <taxon>Neoteleostei</taxon>
        <taxon>Acanthomorphata</taxon>
        <taxon>Anabantaria</taxon>
        <taxon>Anabantiformes</taxon>
        <taxon>Anabantoidei</taxon>
        <taxon>Osphronemidae</taxon>
        <taxon>Betta</taxon>
    </lineage>
</organism>
<proteinExistence type="predicted"/>
<dbReference type="OrthoDB" id="69221at2759"/>
<reference evidence="5" key="1">
    <citation type="submission" date="2025-08" db="UniProtKB">
        <authorList>
            <consortium name="RefSeq"/>
        </authorList>
    </citation>
    <scope>IDENTIFICATION</scope>
</reference>
<feature type="signal peptide" evidence="1">
    <location>
        <begin position="1"/>
        <end position="32"/>
    </location>
</feature>
<dbReference type="InterPro" id="IPR020821">
    <property type="entry name" value="ENPP1-3/EXOG-like_nuc-like"/>
</dbReference>
<dbReference type="InParanoid" id="A0A6P7MTP4"/>
<keyword evidence="1" id="KW-0732">Signal</keyword>
<feature type="chain" id="PRO_5040943133" evidence="1">
    <location>
        <begin position="33"/>
        <end position="295"/>
    </location>
</feature>
<dbReference type="Gene3D" id="3.40.570.10">
    <property type="entry name" value="Extracellular Endonuclease, subunit A"/>
    <property type="match status" value="1"/>
</dbReference>
<dbReference type="SMART" id="SM00477">
    <property type="entry name" value="NUC"/>
    <property type="match status" value="1"/>
</dbReference>
<dbReference type="SUPFAM" id="SSF54060">
    <property type="entry name" value="His-Me finger endonucleases"/>
    <property type="match status" value="1"/>
</dbReference>
<dbReference type="GO" id="GO:0016787">
    <property type="term" value="F:hydrolase activity"/>
    <property type="evidence" value="ECO:0007669"/>
    <property type="project" value="InterPro"/>
</dbReference>
<dbReference type="InterPro" id="IPR044925">
    <property type="entry name" value="His-Me_finger_sf"/>
</dbReference>
<dbReference type="RefSeq" id="XP_029010297.2">
    <property type="nucleotide sequence ID" value="XM_029154464.2"/>
</dbReference>
<dbReference type="InterPro" id="IPR039015">
    <property type="entry name" value="ENDOD1"/>
</dbReference>
<protein>
    <submittedName>
        <fullName evidence="5">Endonuclease domain-containing 1 protein-like</fullName>
    </submittedName>
</protein>
<feature type="domain" description="DNA/RNA non-specific endonuclease/pyrophosphatase/phosphodiesterase" evidence="3">
    <location>
        <begin position="68"/>
        <end position="278"/>
    </location>
</feature>
<dbReference type="Proteomes" id="UP000515150">
    <property type="component" value="Chromosome 6"/>
</dbReference>
<sequence>MQSVLLFSFQLLRMQNFVTVCVLLLLSFSVHAHVVDNFESCKEYFYEGFVPQGLTSGNDVYICQRYNNKYHFATLYDTAHRIPVYSAYVFESNAKTKRRRKWFVEPQLADRSLAMKEMKTQGEMKVKNILKIEDKQAVDADYDSLAPSWLYDHGHLNPCGHHAEEGCAATFTLTNVVPQNKKLNNGPWAVYETSSKEIFKKCKTAFVLVGAIPSEANWLQRGGVNRVNVPQSLWQAFCCVDKNQQASSGAARAQNMDTQVERVALAELQEFLRKKLNKAEAPKLFANNCEAVKKP</sequence>
<evidence type="ECO:0000256" key="1">
    <source>
        <dbReference type="SAM" id="SignalP"/>
    </source>
</evidence>
<dbReference type="GeneID" id="114857709"/>
<evidence type="ECO:0000313" key="4">
    <source>
        <dbReference type="Proteomes" id="UP000515150"/>
    </source>
</evidence>
<evidence type="ECO:0000259" key="3">
    <source>
        <dbReference type="SMART" id="SM00892"/>
    </source>
</evidence>
<keyword evidence="4" id="KW-1185">Reference proteome</keyword>
<dbReference type="GO" id="GO:0046872">
    <property type="term" value="F:metal ion binding"/>
    <property type="evidence" value="ECO:0007669"/>
    <property type="project" value="InterPro"/>
</dbReference>